<evidence type="ECO:0000313" key="3">
    <source>
        <dbReference type="Proteomes" id="UP000821866"/>
    </source>
</evidence>
<keyword evidence="3" id="KW-1185">Reference proteome</keyword>
<reference evidence="2" key="2">
    <citation type="submission" date="2021-09" db="EMBL/GenBank/DDBJ databases">
        <authorList>
            <person name="Jia N."/>
            <person name="Wang J."/>
            <person name="Shi W."/>
            <person name="Du L."/>
            <person name="Sun Y."/>
            <person name="Zhan W."/>
            <person name="Jiang J."/>
            <person name="Wang Q."/>
            <person name="Zhang B."/>
            <person name="Ji P."/>
            <person name="Sakyi L.B."/>
            <person name="Cui X."/>
            <person name="Yuan T."/>
            <person name="Jiang B."/>
            <person name="Yang W."/>
            <person name="Lam T.T.-Y."/>
            <person name="Chang Q."/>
            <person name="Ding S."/>
            <person name="Wang X."/>
            <person name="Zhu J."/>
            <person name="Ruan X."/>
            <person name="Zhao L."/>
            <person name="Wei J."/>
            <person name="Que T."/>
            <person name="Du C."/>
            <person name="Cheng J."/>
            <person name="Dai P."/>
            <person name="Han X."/>
            <person name="Huang E."/>
            <person name="Gao Y."/>
            <person name="Liu J."/>
            <person name="Shao H."/>
            <person name="Ye R."/>
            <person name="Li L."/>
            <person name="Wei W."/>
            <person name="Wang X."/>
            <person name="Wang C."/>
            <person name="Huo Q."/>
            <person name="Li W."/>
            <person name="Guo W."/>
            <person name="Chen H."/>
            <person name="Chen S."/>
            <person name="Zhou L."/>
            <person name="Zhou L."/>
            <person name="Ni X."/>
            <person name="Tian J."/>
            <person name="Zhou Y."/>
            <person name="Sheng Y."/>
            <person name="Liu T."/>
            <person name="Pan Y."/>
            <person name="Xia L."/>
            <person name="Li J."/>
            <person name="Zhao F."/>
            <person name="Cao W."/>
        </authorList>
    </citation>
    <scope>NUCLEOTIDE SEQUENCE</scope>
    <source>
        <strain evidence="2">Rmic-2018</strain>
        <tissue evidence="2">Larvae</tissue>
    </source>
</reference>
<gene>
    <name evidence="2" type="ORF">HPB51_009466</name>
</gene>
<dbReference type="Proteomes" id="UP000821866">
    <property type="component" value="Unassembled WGS sequence"/>
</dbReference>
<feature type="region of interest" description="Disordered" evidence="1">
    <location>
        <begin position="190"/>
        <end position="215"/>
    </location>
</feature>
<evidence type="ECO:0000313" key="2">
    <source>
        <dbReference type="EMBL" id="KAH8025526.1"/>
    </source>
</evidence>
<organism evidence="2 3">
    <name type="scientific">Rhipicephalus microplus</name>
    <name type="common">Cattle tick</name>
    <name type="synonym">Boophilus microplus</name>
    <dbReference type="NCBI Taxonomy" id="6941"/>
    <lineage>
        <taxon>Eukaryota</taxon>
        <taxon>Metazoa</taxon>
        <taxon>Ecdysozoa</taxon>
        <taxon>Arthropoda</taxon>
        <taxon>Chelicerata</taxon>
        <taxon>Arachnida</taxon>
        <taxon>Acari</taxon>
        <taxon>Parasitiformes</taxon>
        <taxon>Ixodida</taxon>
        <taxon>Ixodoidea</taxon>
        <taxon>Ixodidae</taxon>
        <taxon>Rhipicephalinae</taxon>
        <taxon>Rhipicephalus</taxon>
        <taxon>Boophilus</taxon>
    </lineage>
</organism>
<proteinExistence type="predicted"/>
<dbReference type="AlphaFoldDB" id="A0A9J6DU93"/>
<name>A0A9J6DU93_RHIMP</name>
<comment type="caution">
    <text evidence="2">The sequence shown here is derived from an EMBL/GenBank/DDBJ whole genome shotgun (WGS) entry which is preliminary data.</text>
</comment>
<dbReference type="EMBL" id="JABSTU010000007">
    <property type="protein sequence ID" value="KAH8025526.1"/>
    <property type="molecule type" value="Genomic_DNA"/>
</dbReference>
<reference evidence="2" key="1">
    <citation type="journal article" date="2020" name="Cell">
        <title>Large-Scale Comparative Analyses of Tick Genomes Elucidate Their Genetic Diversity and Vector Capacities.</title>
        <authorList>
            <consortium name="Tick Genome and Microbiome Consortium (TIGMIC)"/>
            <person name="Jia N."/>
            <person name="Wang J."/>
            <person name="Shi W."/>
            <person name="Du L."/>
            <person name="Sun Y."/>
            <person name="Zhan W."/>
            <person name="Jiang J.F."/>
            <person name="Wang Q."/>
            <person name="Zhang B."/>
            <person name="Ji P."/>
            <person name="Bell-Sakyi L."/>
            <person name="Cui X.M."/>
            <person name="Yuan T.T."/>
            <person name="Jiang B.G."/>
            <person name="Yang W.F."/>
            <person name="Lam T.T."/>
            <person name="Chang Q.C."/>
            <person name="Ding S.J."/>
            <person name="Wang X.J."/>
            <person name="Zhu J.G."/>
            <person name="Ruan X.D."/>
            <person name="Zhao L."/>
            <person name="Wei J.T."/>
            <person name="Ye R.Z."/>
            <person name="Que T.C."/>
            <person name="Du C.H."/>
            <person name="Zhou Y.H."/>
            <person name="Cheng J.X."/>
            <person name="Dai P.F."/>
            <person name="Guo W.B."/>
            <person name="Han X.H."/>
            <person name="Huang E.J."/>
            <person name="Li L.F."/>
            <person name="Wei W."/>
            <person name="Gao Y.C."/>
            <person name="Liu J.Z."/>
            <person name="Shao H.Z."/>
            <person name="Wang X."/>
            <person name="Wang C.C."/>
            <person name="Yang T.C."/>
            <person name="Huo Q.B."/>
            <person name="Li W."/>
            <person name="Chen H.Y."/>
            <person name="Chen S.E."/>
            <person name="Zhou L.G."/>
            <person name="Ni X.B."/>
            <person name="Tian J.H."/>
            <person name="Sheng Y."/>
            <person name="Liu T."/>
            <person name="Pan Y.S."/>
            <person name="Xia L.Y."/>
            <person name="Li J."/>
            <person name="Zhao F."/>
            <person name="Cao W.C."/>
        </authorList>
    </citation>
    <scope>NUCLEOTIDE SEQUENCE</scope>
    <source>
        <strain evidence="2">Rmic-2018</strain>
    </source>
</reference>
<evidence type="ECO:0000256" key="1">
    <source>
        <dbReference type="SAM" id="MobiDB-lite"/>
    </source>
</evidence>
<sequence>MLPPALRCVVPPTGPQAYDGLRGFVLALPLLAVPRHSLPAMQNVGIEPQAVTTPVPIRVADSTTSALRTIVPSTLPTSAAATPTTVAASITQPQQDKSSPIPPGLGDTALNYSQIAMQSSQDIVFVVAQSMTPCTSLDTNETRLVSTALSTTPANAVASVHLPVQLGEVAPTSLCEVPTPAAVQEFAEATDRSQSCDETAMSSDAATPLERSQCS</sequence>
<feature type="compositionally biased region" description="Polar residues" evidence="1">
    <location>
        <begin position="196"/>
        <end position="215"/>
    </location>
</feature>
<protein>
    <submittedName>
        <fullName evidence="2">Uncharacterized protein</fullName>
    </submittedName>
</protein>
<accession>A0A9J6DU93</accession>